<gene>
    <name evidence="10" type="primary">folA</name>
    <name evidence="10" type="ORF">NCTC8139_01035</name>
</gene>
<evidence type="ECO:0000313" key="11">
    <source>
        <dbReference type="Proteomes" id="UP000360750"/>
    </source>
</evidence>
<dbReference type="PIRSF" id="PIRSF000194">
    <property type="entry name" value="DHFR"/>
    <property type="match status" value="1"/>
</dbReference>
<dbReference type="PROSITE" id="PS00075">
    <property type="entry name" value="DHFR_1"/>
    <property type="match status" value="1"/>
</dbReference>
<reference evidence="10 11" key="1">
    <citation type="submission" date="2019-02" db="EMBL/GenBank/DDBJ databases">
        <authorList>
            <consortium name="Pathogen Informatics"/>
        </authorList>
    </citation>
    <scope>NUCLEOTIDE SEQUENCE [LARGE SCALE GENOMIC DNA]</scope>
    <source>
        <strain evidence="10 11">3012STDY6756503</strain>
    </source>
</reference>
<keyword evidence="6 7" id="KW-0560">Oxidoreductase</keyword>
<name>A0ABD7UZL2_9ACTN</name>
<evidence type="ECO:0000256" key="3">
    <source>
        <dbReference type="ARBA" id="ARBA00012856"/>
    </source>
</evidence>
<sequence>MPTHVRLVWAQGNDVAGKGAAIGRDNTIPWRVPEDLARFKELTLGHPVIMGRKTWDSLPPRFRPLPGRTNIVVTRNPDWSAEGALVARSVDAALALADDDSVSVIGGGEIYRAAMEHATELCVTEIDVDVEEADAFAPGIGPEWTVAEAGEWQTSTTGIRYRFVDHTR</sequence>
<dbReference type="GO" id="GO:0004146">
    <property type="term" value="F:dihydrofolate reductase activity"/>
    <property type="evidence" value="ECO:0007669"/>
    <property type="project" value="UniProtKB-EC"/>
</dbReference>
<keyword evidence="4 7" id="KW-0554">One-carbon metabolism</keyword>
<protein>
    <recommendedName>
        <fullName evidence="3 7">Dihydrofolate reductase</fullName>
        <ecNumber evidence="3 7">1.5.1.3</ecNumber>
    </recommendedName>
</protein>
<dbReference type="GO" id="GO:0006730">
    <property type="term" value="P:one-carbon metabolic process"/>
    <property type="evidence" value="ECO:0007669"/>
    <property type="project" value="UniProtKB-KW"/>
</dbReference>
<evidence type="ECO:0000256" key="1">
    <source>
        <dbReference type="ARBA" id="ARBA00004903"/>
    </source>
</evidence>
<dbReference type="PRINTS" id="PR00070">
    <property type="entry name" value="DHFR"/>
</dbReference>
<dbReference type="PROSITE" id="PS51330">
    <property type="entry name" value="DHFR_2"/>
    <property type="match status" value="1"/>
</dbReference>
<organism evidence="10 11">
    <name type="scientific">Gordonia paraffinivorans</name>
    <dbReference type="NCBI Taxonomy" id="175628"/>
    <lineage>
        <taxon>Bacteria</taxon>
        <taxon>Bacillati</taxon>
        <taxon>Actinomycetota</taxon>
        <taxon>Actinomycetes</taxon>
        <taxon>Mycobacteriales</taxon>
        <taxon>Gordoniaceae</taxon>
        <taxon>Gordonia</taxon>
    </lineage>
</organism>
<dbReference type="AlphaFoldDB" id="A0ABD7UZL2"/>
<evidence type="ECO:0000256" key="8">
    <source>
        <dbReference type="RuleBase" id="RU004474"/>
    </source>
</evidence>
<evidence type="ECO:0000256" key="2">
    <source>
        <dbReference type="ARBA" id="ARBA00009539"/>
    </source>
</evidence>
<evidence type="ECO:0000256" key="6">
    <source>
        <dbReference type="ARBA" id="ARBA00023002"/>
    </source>
</evidence>
<dbReference type="RefSeq" id="WP_040526378.1">
    <property type="nucleotide sequence ID" value="NZ_CAACYD010000005.1"/>
</dbReference>
<comment type="caution">
    <text evidence="10">The sequence shown here is derived from an EMBL/GenBank/DDBJ whole genome shotgun (WGS) entry which is preliminary data.</text>
</comment>
<dbReference type="EC" id="1.5.1.3" evidence="3 7"/>
<evidence type="ECO:0000256" key="4">
    <source>
        <dbReference type="ARBA" id="ARBA00022563"/>
    </source>
</evidence>
<evidence type="ECO:0000313" key="10">
    <source>
        <dbReference type="EMBL" id="VFA82413.1"/>
    </source>
</evidence>
<dbReference type="EMBL" id="CAACYD010000005">
    <property type="protein sequence ID" value="VFA82413.1"/>
    <property type="molecule type" value="Genomic_DNA"/>
</dbReference>
<dbReference type="Pfam" id="PF00186">
    <property type="entry name" value="DHFR_1"/>
    <property type="match status" value="1"/>
</dbReference>
<feature type="domain" description="DHFR" evidence="9">
    <location>
        <begin position="4"/>
        <end position="168"/>
    </location>
</feature>
<dbReference type="InterPro" id="IPR001796">
    <property type="entry name" value="DHFR_dom"/>
</dbReference>
<comment type="function">
    <text evidence="7">Key enzyme in folate metabolism. Catalyzes an essential reaction for de novo glycine and purine synthesis, and for DNA precursor synthesis.</text>
</comment>
<evidence type="ECO:0000256" key="7">
    <source>
        <dbReference type="PIRNR" id="PIRNR000194"/>
    </source>
</evidence>
<dbReference type="SUPFAM" id="SSF53597">
    <property type="entry name" value="Dihydrofolate reductase-like"/>
    <property type="match status" value="1"/>
</dbReference>
<keyword evidence="5 7" id="KW-0521">NADP</keyword>
<evidence type="ECO:0000259" key="9">
    <source>
        <dbReference type="PROSITE" id="PS51330"/>
    </source>
</evidence>
<dbReference type="Gene3D" id="3.40.430.10">
    <property type="entry name" value="Dihydrofolate Reductase, subunit A"/>
    <property type="match status" value="1"/>
</dbReference>
<comment type="similarity">
    <text evidence="2 7 8">Belongs to the dihydrofolate reductase family.</text>
</comment>
<evidence type="ECO:0000256" key="5">
    <source>
        <dbReference type="ARBA" id="ARBA00022857"/>
    </source>
</evidence>
<comment type="catalytic activity">
    <reaction evidence="7">
        <text>(6S)-5,6,7,8-tetrahydrofolate + NADP(+) = 7,8-dihydrofolate + NADPH + H(+)</text>
        <dbReference type="Rhea" id="RHEA:15009"/>
        <dbReference type="ChEBI" id="CHEBI:15378"/>
        <dbReference type="ChEBI" id="CHEBI:57451"/>
        <dbReference type="ChEBI" id="CHEBI:57453"/>
        <dbReference type="ChEBI" id="CHEBI:57783"/>
        <dbReference type="ChEBI" id="CHEBI:58349"/>
        <dbReference type="EC" id="1.5.1.3"/>
    </reaction>
</comment>
<dbReference type="PANTHER" id="PTHR48069">
    <property type="entry name" value="DIHYDROFOLATE REDUCTASE"/>
    <property type="match status" value="1"/>
</dbReference>
<dbReference type="InterPro" id="IPR024072">
    <property type="entry name" value="DHFR-like_dom_sf"/>
</dbReference>
<dbReference type="CDD" id="cd00209">
    <property type="entry name" value="DHFR"/>
    <property type="match status" value="1"/>
</dbReference>
<dbReference type="Proteomes" id="UP000360750">
    <property type="component" value="Unassembled WGS sequence"/>
</dbReference>
<dbReference type="InterPro" id="IPR017925">
    <property type="entry name" value="DHFR_CS"/>
</dbReference>
<proteinExistence type="inferred from homology"/>
<dbReference type="PANTHER" id="PTHR48069:SF3">
    <property type="entry name" value="DIHYDROFOLATE REDUCTASE"/>
    <property type="match status" value="1"/>
</dbReference>
<dbReference type="InterPro" id="IPR012259">
    <property type="entry name" value="DHFR"/>
</dbReference>
<comment type="pathway">
    <text evidence="1 7">Cofactor biosynthesis; tetrahydrofolate biosynthesis; 5,6,7,8-tetrahydrofolate from 7,8-dihydrofolate: step 1/1.</text>
</comment>
<dbReference type="GeneID" id="60749071"/>
<accession>A0ABD7UZL2</accession>